<accession>A0A0B6ZHQ7</accession>
<sequence length="94" mass="11161">VKKAQERDRENCLTCTTNKTSRQDRKFTQMKFRRCKTNCYEVKSEGMRKHRKRTDNLEKNSGEDAHCKSDLCHASQDDHKTVNKFCCILTKHHN</sequence>
<feature type="non-terminal residue" evidence="1">
    <location>
        <position position="1"/>
    </location>
</feature>
<name>A0A0B6ZHQ7_9EUPU</name>
<proteinExistence type="predicted"/>
<gene>
    <name evidence="1" type="primary">ORF64945</name>
</gene>
<protein>
    <submittedName>
        <fullName evidence="1">Uncharacterized protein</fullName>
    </submittedName>
</protein>
<dbReference type="AlphaFoldDB" id="A0A0B6ZHQ7"/>
<evidence type="ECO:0000313" key="1">
    <source>
        <dbReference type="EMBL" id="CEK68068.1"/>
    </source>
</evidence>
<organism evidence="1">
    <name type="scientific">Arion vulgaris</name>
    <dbReference type="NCBI Taxonomy" id="1028688"/>
    <lineage>
        <taxon>Eukaryota</taxon>
        <taxon>Metazoa</taxon>
        <taxon>Spiralia</taxon>
        <taxon>Lophotrochozoa</taxon>
        <taxon>Mollusca</taxon>
        <taxon>Gastropoda</taxon>
        <taxon>Heterobranchia</taxon>
        <taxon>Euthyneura</taxon>
        <taxon>Panpulmonata</taxon>
        <taxon>Eupulmonata</taxon>
        <taxon>Stylommatophora</taxon>
        <taxon>Helicina</taxon>
        <taxon>Arionoidea</taxon>
        <taxon>Arionidae</taxon>
        <taxon>Arion</taxon>
    </lineage>
</organism>
<dbReference type="EMBL" id="HACG01021203">
    <property type="protein sequence ID" value="CEK68068.1"/>
    <property type="molecule type" value="Transcribed_RNA"/>
</dbReference>
<reference evidence="1" key="1">
    <citation type="submission" date="2014-12" db="EMBL/GenBank/DDBJ databases">
        <title>Insight into the proteome of Arion vulgaris.</title>
        <authorList>
            <person name="Aradska J."/>
            <person name="Bulat T."/>
            <person name="Smidak R."/>
            <person name="Sarate P."/>
            <person name="Gangsoo J."/>
            <person name="Sialana F."/>
            <person name="Bilban M."/>
            <person name="Lubec G."/>
        </authorList>
    </citation>
    <scope>NUCLEOTIDE SEQUENCE</scope>
    <source>
        <tissue evidence="1">Skin</tissue>
    </source>
</reference>